<keyword evidence="5" id="KW-0007">Acetylation</keyword>
<keyword evidence="8" id="KW-0413">Isomerase</keyword>
<dbReference type="Gene3D" id="3.90.226.10">
    <property type="entry name" value="2-enoyl-CoA Hydratase, Chain A, domain 1"/>
    <property type="match status" value="2"/>
</dbReference>
<dbReference type="PANTHER" id="PTHR43149">
    <property type="entry name" value="ENOYL-COA HYDRATASE"/>
    <property type="match status" value="1"/>
</dbReference>
<accession>A0AAD8WP51</accession>
<evidence type="ECO:0000256" key="1">
    <source>
        <dbReference type="ARBA" id="ARBA00004275"/>
    </source>
</evidence>
<evidence type="ECO:0000313" key="9">
    <source>
        <dbReference type="EMBL" id="KAK1669371.1"/>
    </source>
</evidence>
<dbReference type="GO" id="GO:0051750">
    <property type="term" value="F:delta(3,5)-delta(2,4)-dienoyl-CoA isomerase activity"/>
    <property type="evidence" value="ECO:0007669"/>
    <property type="project" value="TreeGrafter"/>
</dbReference>
<comment type="similarity">
    <text evidence="3">Belongs to the enoyl-CoA hydratase/isomerase family.</text>
</comment>
<keyword evidence="10" id="KW-1185">Reference proteome</keyword>
<dbReference type="InterPro" id="IPR045002">
    <property type="entry name" value="Ech1-like"/>
</dbReference>
<dbReference type="Gene3D" id="1.10.12.10">
    <property type="entry name" value="Lyase 2-enoyl-coa Hydratase, Chain A, domain 2"/>
    <property type="match status" value="2"/>
</dbReference>
<evidence type="ECO:0000256" key="6">
    <source>
        <dbReference type="ARBA" id="ARBA00023098"/>
    </source>
</evidence>
<comment type="pathway">
    <text evidence="2">Lipid metabolism; fatty acid beta-oxidation.</text>
</comment>
<dbReference type="Pfam" id="PF00378">
    <property type="entry name" value="ECH_1"/>
    <property type="match status" value="2"/>
</dbReference>
<dbReference type="InterPro" id="IPR014748">
    <property type="entry name" value="Enoyl-CoA_hydra_C"/>
</dbReference>
<dbReference type="NCBIfam" id="NF004794">
    <property type="entry name" value="PRK06142.1"/>
    <property type="match status" value="1"/>
</dbReference>
<dbReference type="GO" id="GO:0006631">
    <property type="term" value="P:fatty acid metabolic process"/>
    <property type="evidence" value="ECO:0007669"/>
    <property type="project" value="UniProtKB-KW"/>
</dbReference>
<evidence type="ECO:0000256" key="3">
    <source>
        <dbReference type="ARBA" id="ARBA00005254"/>
    </source>
</evidence>
<comment type="caution">
    <text evidence="9">The sequence shown here is derived from an EMBL/GenBank/DDBJ whole genome shotgun (WGS) entry which is preliminary data.</text>
</comment>
<evidence type="ECO:0000256" key="5">
    <source>
        <dbReference type="ARBA" id="ARBA00022990"/>
    </source>
</evidence>
<gene>
    <name evidence="9" type="ORF">QYE76_057530</name>
</gene>
<dbReference type="EMBL" id="JAUUTY010000003">
    <property type="protein sequence ID" value="KAK1669371.1"/>
    <property type="molecule type" value="Genomic_DNA"/>
</dbReference>
<evidence type="ECO:0000313" key="10">
    <source>
        <dbReference type="Proteomes" id="UP001231189"/>
    </source>
</evidence>
<dbReference type="InterPro" id="IPR001753">
    <property type="entry name" value="Enoyl-CoA_hydra/iso"/>
</dbReference>
<evidence type="ECO:0000256" key="7">
    <source>
        <dbReference type="ARBA" id="ARBA00023140"/>
    </source>
</evidence>
<proteinExistence type="inferred from homology"/>
<comment type="subcellular location">
    <subcellularLocation>
        <location evidence="1">Peroxisome</location>
    </subcellularLocation>
</comment>
<sequence length="575" mass="60321">MASGGGSSDAEAELLRGFKTMAVARQDPAAAVYEVRLNRPAQRNALSPEAFAEIPRAMALLDRLPAARAVVLSAAGPHFCAGIELGGPGNPLAAPPGTDPVAAADGLRRAILDMQAALTAVELCRKPVIAAVHGACVGGGVDLVAACDIRYCSKDATFVLKEVDMAIVADLGALQRLPMIIGYGNTAELALTGRRITALEAKEMGLVTRVFDSKQELDAGVAKIAKEISEKSAWAVMGTKAVLLRSRDITVEQGLEHVATWNAGMMKSNDLMEAIKAFVEKRKPVAQMAGGGSSDAETELQRGFKTLAVSRPDPAAAVYEVRLNRPAQRNALSPEAFAEIPRAMSLLDRLPAARAVVLAAAGPHFCAGIELGAPGSPLASSPGTDPAAAAEGLRRAILDLQAAFTAVELCRKPVVAAVHGACVGAGVELVAACDIRYCSKDATFVLKEVDMAIVADLGALQRLPRIVGYGNAAELALTGRRITALEAKQMGLVSRVFDSKQELDAGVAKIAKEISEKSALTVMGTKAVLLRSRDITVEQGLEHVATWNAGMLKSNDLMEAIKAFVEKRKPVFSKL</sequence>
<keyword evidence="7" id="KW-0576">Peroxisome</keyword>
<evidence type="ECO:0000256" key="4">
    <source>
        <dbReference type="ARBA" id="ARBA00022832"/>
    </source>
</evidence>
<keyword evidence="4" id="KW-0276">Fatty acid metabolism</keyword>
<dbReference type="FunFam" id="1.10.12.10:FF:000004">
    <property type="entry name" value="Delta3,5-delta2,4-dienoyl-CoA isomerase"/>
    <property type="match status" value="2"/>
</dbReference>
<organism evidence="9 10">
    <name type="scientific">Lolium multiflorum</name>
    <name type="common">Italian ryegrass</name>
    <name type="synonym">Lolium perenne subsp. multiflorum</name>
    <dbReference type="NCBI Taxonomy" id="4521"/>
    <lineage>
        <taxon>Eukaryota</taxon>
        <taxon>Viridiplantae</taxon>
        <taxon>Streptophyta</taxon>
        <taxon>Embryophyta</taxon>
        <taxon>Tracheophyta</taxon>
        <taxon>Spermatophyta</taxon>
        <taxon>Magnoliopsida</taxon>
        <taxon>Liliopsida</taxon>
        <taxon>Poales</taxon>
        <taxon>Poaceae</taxon>
        <taxon>BOP clade</taxon>
        <taxon>Pooideae</taxon>
        <taxon>Poodae</taxon>
        <taxon>Poeae</taxon>
        <taxon>Poeae Chloroplast Group 2 (Poeae type)</taxon>
        <taxon>Loliodinae</taxon>
        <taxon>Loliinae</taxon>
        <taxon>Lolium</taxon>
    </lineage>
</organism>
<keyword evidence="6" id="KW-0443">Lipid metabolism</keyword>
<reference evidence="9" key="1">
    <citation type="submission" date="2023-07" db="EMBL/GenBank/DDBJ databases">
        <title>A chromosome-level genome assembly of Lolium multiflorum.</title>
        <authorList>
            <person name="Chen Y."/>
            <person name="Copetti D."/>
            <person name="Kolliker R."/>
            <person name="Studer B."/>
        </authorList>
    </citation>
    <scope>NUCLEOTIDE SEQUENCE</scope>
    <source>
        <strain evidence="9">02402/16</strain>
        <tissue evidence="9">Leaf</tissue>
    </source>
</reference>
<dbReference type="InterPro" id="IPR029045">
    <property type="entry name" value="ClpP/crotonase-like_dom_sf"/>
</dbReference>
<dbReference type="Proteomes" id="UP001231189">
    <property type="component" value="Unassembled WGS sequence"/>
</dbReference>
<dbReference type="GO" id="GO:0005777">
    <property type="term" value="C:peroxisome"/>
    <property type="evidence" value="ECO:0007669"/>
    <property type="project" value="UniProtKB-SubCell"/>
</dbReference>
<protein>
    <submittedName>
        <fullName evidence="9">Uncharacterized protein</fullName>
    </submittedName>
</protein>
<dbReference type="CDD" id="cd06558">
    <property type="entry name" value="crotonase-like"/>
    <property type="match status" value="2"/>
</dbReference>
<dbReference type="AlphaFoldDB" id="A0AAD8WP51"/>
<name>A0AAD8WP51_LOLMU</name>
<dbReference type="PANTHER" id="PTHR43149:SF1">
    <property type="entry name" value="DELTA(3,5)-DELTA(2,4)-DIENOYL-COA ISOMERASE, MITOCHONDRIAL"/>
    <property type="match status" value="1"/>
</dbReference>
<dbReference type="FunFam" id="3.90.226.10:FF:000024">
    <property type="entry name" value="Delta3,5-delta2,4-dienoyl-CoA isomerase"/>
    <property type="match status" value="2"/>
</dbReference>
<dbReference type="SUPFAM" id="SSF52096">
    <property type="entry name" value="ClpP/crotonase"/>
    <property type="match status" value="2"/>
</dbReference>
<evidence type="ECO:0000256" key="8">
    <source>
        <dbReference type="ARBA" id="ARBA00023235"/>
    </source>
</evidence>
<evidence type="ECO:0000256" key="2">
    <source>
        <dbReference type="ARBA" id="ARBA00005005"/>
    </source>
</evidence>